<dbReference type="AlphaFoldDB" id="A0A979GQH5"/>
<dbReference type="Gene3D" id="3.30.565.10">
    <property type="entry name" value="Histidine kinase-like ATPase, C-terminal domain"/>
    <property type="match status" value="2"/>
</dbReference>
<accession>A0A979GQH5</accession>
<keyword evidence="7" id="KW-0902">Two-component regulatory system</keyword>
<dbReference type="RefSeq" id="WP_012790224.1">
    <property type="nucleotide sequence ID" value="NC_013132.1"/>
</dbReference>
<protein>
    <recommendedName>
        <fullName evidence="2">histidine kinase</fullName>
        <ecNumber evidence="2">2.7.13.3</ecNumber>
    </recommendedName>
</protein>
<evidence type="ECO:0000256" key="1">
    <source>
        <dbReference type="ARBA" id="ARBA00000085"/>
    </source>
</evidence>
<evidence type="ECO:0000259" key="8">
    <source>
        <dbReference type="PROSITE" id="PS50109"/>
    </source>
</evidence>
<comment type="catalytic activity">
    <reaction evidence="1">
        <text>ATP + protein L-histidine = ADP + protein N-phospho-L-histidine.</text>
        <dbReference type="EC" id="2.7.13.3"/>
    </reaction>
</comment>
<evidence type="ECO:0000256" key="6">
    <source>
        <dbReference type="ARBA" id="ARBA00022840"/>
    </source>
</evidence>
<evidence type="ECO:0000313" key="10">
    <source>
        <dbReference type="Proteomes" id="UP000002215"/>
    </source>
</evidence>
<dbReference type="Proteomes" id="UP000002215">
    <property type="component" value="Chromosome"/>
</dbReference>
<evidence type="ECO:0000256" key="5">
    <source>
        <dbReference type="ARBA" id="ARBA00022777"/>
    </source>
</evidence>
<dbReference type="GO" id="GO:0004673">
    <property type="term" value="F:protein histidine kinase activity"/>
    <property type="evidence" value="ECO:0007669"/>
    <property type="project" value="UniProtKB-EC"/>
</dbReference>
<dbReference type="OrthoDB" id="9816482at2"/>
<evidence type="ECO:0000256" key="2">
    <source>
        <dbReference type="ARBA" id="ARBA00012438"/>
    </source>
</evidence>
<dbReference type="GO" id="GO:0000156">
    <property type="term" value="F:phosphorelay response regulator activity"/>
    <property type="evidence" value="ECO:0007669"/>
    <property type="project" value="TreeGrafter"/>
</dbReference>
<dbReference type="SMART" id="SM00387">
    <property type="entry name" value="HATPase_c"/>
    <property type="match status" value="1"/>
</dbReference>
<dbReference type="PANTHER" id="PTHR42878:SF7">
    <property type="entry name" value="SENSOR HISTIDINE KINASE GLRK"/>
    <property type="match status" value="1"/>
</dbReference>
<proteinExistence type="predicted"/>
<dbReference type="GO" id="GO:0005524">
    <property type="term" value="F:ATP binding"/>
    <property type="evidence" value="ECO:0007669"/>
    <property type="project" value="UniProtKB-KW"/>
</dbReference>
<organism evidence="9 10">
    <name type="scientific">Chitinophaga pinensis (strain ATCC 43595 / DSM 2588 / LMG 13176 / NBRC 15968 / NCIMB 11800 / UQM 2034)</name>
    <dbReference type="NCBI Taxonomy" id="485918"/>
    <lineage>
        <taxon>Bacteria</taxon>
        <taxon>Pseudomonadati</taxon>
        <taxon>Bacteroidota</taxon>
        <taxon>Chitinophagia</taxon>
        <taxon>Chitinophagales</taxon>
        <taxon>Chitinophagaceae</taxon>
        <taxon>Chitinophaga</taxon>
    </lineage>
</organism>
<keyword evidence="5 9" id="KW-0418">Kinase</keyword>
<sequence>MDNIEQKVLSYEIRPNEQLTLPLNRDYNSAYSIEGVLPGKLEWGDLENIILTPDKNYTGSINIGIQYRYEDRDRLVNLYINVANIFKPRARIIKIIGQELISNDVIALVELIKNSYDADAEHIDIHLNEIFSDQGEIIIKDDGTGMTYEKIVNVWLEPATPDKKAKTTQTFSACFKRRFLGEKGIGRFAVHRLGENIELITRAKINCSQLLDYETKIIIDWSDFSEDKYLSEIPVTVTRINNPVTFTNTSGTIIRITKIQPWKNIKSVKDAATKIKGLESPIKPRSIQLHELNDNTDPGLTVEIKSANTEIEKALWEIKSLNDLLDTAFYKFNGIIDEKGNLIYDYIFNRPDYQDIKRSPTLLEEFLPANNPEWFDERPLNEMNNPGQFEISFYAWDLETATLRIAGLADYYRNVIKPNAGIRIYRDNFRVWPYGEPGDDWLGLDLKRLNTPKERSVSRNQVFGVVHISSIINPQLKDQSNREGLINNEQYENFYQLVNSALTVFAKERKSDKVKMDKVSRTKSMTDLVTESIDKLRINLEKRQDLAYYENDINQIENAYKERINDVLERYMMAAAIGISYSVPIHEMKLRLTSIKNVIDDLNENPNLQDKFLKQLSSYVQETEDIIMAVTSMMSRQKRQKVNLYKVARNVHVLKESDLKKYNVSFEIKGDKEIQVEAVPGLLNTAVLNLVDNAIYWLRSAKLRSRNELREFNPTVTITILKGEDGRGVMQIKDNGYGFEDPFELLIEPYYSRKTDGLGLGLFLVNEIMTRLGGRLNGYNKNGAVFELTFQTTNSM</sequence>
<reference evidence="9 10" key="2">
    <citation type="journal article" date="2010" name="Stand. Genomic Sci.">
        <title>Complete genome sequence of Chitinophaga pinensis type strain (UQM 2034).</title>
        <authorList>
            <person name="Glavina Del Rio T."/>
            <person name="Abt B."/>
            <person name="Spring S."/>
            <person name="Lapidus A."/>
            <person name="Nolan M."/>
            <person name="Tice H."/>
            <person name="Copeland A."/>
            <person name="Cheng J.F."/>
            <person name="Chen F."/>
            <person name="Bruce D."/>
            <person name="Goodwin L."/>
            <person name="Pitluck S."/>
            <person name="Ivanova N."/>
            <person name="Mavromatis K."/>
            <person name="Mikhailova N."/>
            <person name="Pati A."/>
            <person name="Chen A."/>
            <person name="Palaniappan K."/>
            <person name="Land M."/>
            <person name="Hauser L."/>
            <person name="Chang Y.J."/>
            <person name="Jeffries C.D."/>
            <person name="Chain P."/>
            <person name="Saunders E."/>
            <person name="Detter J.C."/>
            <person name="Brettin T."/>
            <person name="Rohde M."/>
            <person name="Goker M."/>
            <person name="Bristow J."/>
            <person name="Eisen J.A."/>
            <person name="Markowitz V."/>
            <person name="Hugenholtz P."/>
            <person name="Kyrpides N.C."/>
            <person name="Klenk H.P."/>
            <person name="Lucas S."/>
        </authorList>
    </citation>
    <scope>NUCLEOTIDE SEQUENCE [LARGE SCALE GENOMIC DNA]</scope>
    <source>
        <strain evidence="10">ATCC 43595 / DSM 2588 / LMG 13176 / NBRC 15968 / NCIMB 11800 / UQM 2034</strain>
    </source>
</reference>
<dbReference type="InterPro" id="IPR003594">
    <property type="entry name" value="HATPase_dom"/>
</dbReference>
<dbReference type="GO" id="GO:0007234">
    <property type="term" value="P:osmosensory signaling via phosphorelay pathway"/>
    <property type="evidence" value="ECO:0007669"/>
    <property type="project" value="TreeGrafter"/>
</dbReference>
<dbReference type="GO" id="GO:0030295">
    <property type="term" value="F:protein kinase activator activity"/>
    <property type="evidence" value="ECO:0007669"/>
    <property type="project" value="TreeGrafter"/>
</dbReference>
<dbReference type="PANTHER" id="PTHR42878">
    <property type="entry name" value="TWO-COMPONENT HISTIDINE KINASE"/>
    <property type="match status" value="1"/>
</dbReference>
<dbReference type="Pfam" id="PF02518">
    <property type="entry name" value="HATPase_c"/>
    <property type="match status" value="1"/>
</dbReference>
<evidence type="ECO:0000256" key="7">
    <source>
        <dbReference type="ARBA" id="ARBA00023012"/>
    </source>
</evidence>
<keyword evidence="4" id="KW-0547">Nucleotide-binding</keyword>
<dbReference type="EMBL" id="CP001699">
    <property type="protein sequence ID" value="ACU60048.1"/>
    <property type="molecule type" value="Genomic_DNA"/>
</dbReference>
<name>A0A979GQH5_CHIPD</name>
<reference evidence="10" key="1">
    <citation type="submission" date="2009-08" db="EMBL/GenBank/DDBJ databases">
        <title>The complete genome of Chitinophaga pinensis DSM 2588.</title>
        <authorList>
            <consortium name="US DOE Joint Genome Institute (JGI-PGF)"/>
            <person name="Lucas S."/>
            <person name="Copeland A."/>
            <person name="Lapidus A."/>
            <person name="Glavina del Rio T."/>
            <person name="Dalin E."/>
            <person name="Tice H."/>
            <person name="Bruce D."/>
            <person name="Goodwin L."/>
            <person name="Pitluck S."/>
            <person name="Kyrpides N."/>
            <person name="Mavromatis K."/>
            <person name="Ivanova N."/>
            <person name="Mikhailova N."/>
            <person name="Sims D."/>
            <person name="Meinche L."/>
            <person name="Brettin T."/>
            <person name="Detter J.C."/>
            <person name="Han C."/>
            <person name="Larimer F."/>
            <person name="Land M."/>
            <person name="Hauser L."/>
            <person name="Markowitz V."/>
            <person name="Cheng J.-F."/>
            <person name="Hugenholtz P."/>
            <person name="Woyke T."/>
            <person name="Wu D."/>
            <person name="Spring S."/>
            <person name="Klenk H.-P."/>
            <person name="Eisen J.A."/>
        </authorList>
    </citation>
    <scope>NUCLEOTIDE SEQUENCE [LARGE SCALE GENOMIC DNA]</scope>
    <source>
        <strain evidence="10">ATCC 43595 / DSM 2588 / LMG 13176 / NBRC 15968 / NCIMB 11800 / UQM 2034</strain>
    </source>
</reference>
<dbReference type="Pfam" id="PF13589">
    <property type="entry name" value="HATPase_c_3"/>
    <property type="match status" value="1"/>
</dbReference>
<keyword evidence="6" id="KW-0067">ATP-binding</keyword>
<feature type="domain" description="Histidine kinase" evidence="8">
    <location>
        <begin position="583"/>
        <end position="794"/>
    </location>
</feature>
<dbReference type="KEGG" id="cpi:Cpin_2565"/>
<dbReference type="InterPro" id="IPR005467">
    <property type="entry name" value="His_kinase_dom"/>
</dbReference>
<evidence type="ECO:0000256" key="4">
    <source>
        <dbReference type="ARBA" id="ARBA00022741"/>
    </source>
</evidence>
<dbReference type="InterPro" id="IPR036890">
    <property type="entry name" value="HATPase_C_sf"/>
</dbReference>
<dbReference type="SUPFAM" id="SSF55874">
    <property type="entry name" value="ATPase domain of HSP90 chaperone/DNA topoisomerase II/histidine kinase"/>
    <property type="match status" value="2"/>
</dbReference>
<dbReference type="PROSITE" id="PS50109">
    <property type="entry name" value="HIS_KIN"/>
    <property type="match status" value="1"/>
</dbReference>
<evidence type="ECO:0000256" key="3">
    <source>
        <dbReference type="ARBA" id="ARBA00022679"/>
    </source>
</evidence>
<gene>
    <name evidence="9" type="ordered locus">Cpin_2565</name>
</gene>
<evidence type="ECO:0000313" key="9">
    <source>
        <dbReference type="EMBL" id="ACU60048.1"/>
    </source>
</evidence>
<dbReference type="EC" id="2.7.13.3" evidence="2"/>
<keyword evidence="3" id="KW-0808">Transferase</keyword>
<dbReference type="InterPro" id="IPR050351">
    <property type="entry name" value="BphY/WalK/GraS-like"/>
</dbReference>